<dbReference type="CDD" id="cd02440">
    <property type="entry name" value="AdoMet_MTases"/>
    <property type="match status" value="1"/>
</dbReference>
<dbReference type="InterPro" id="IPR006027">
    <property type="entry name" value="NusB_RsmB_TIM44"/>
</dbReference>
<name>A0ABQ1HJQ5_9GAMM</name>
<feature type="binding site" evidence="14">
    <location>
        <position position="324"/>
    </location>
    <ligand>
        <name>S-adenosyl-L-methionine</name>
        <dbReference type="ChEBI" id="CHEBI:59789"/>
    </ligand>
</feature>
<keyword evidence="5" id="KW-0963">Cytoplasm</keyword>
<dbReference type="PROSITE" id="PS51686">
    <property type="entry name" value="SAM_MT_RSMB_NOP"/>
    <property type="match status" value="1"/>
</dbReference>
<protein>
    <recommendedName>
        <fullName evidence="4">16S rRNA (cytosine(967)-C(5))-methyltransferase</fullName>
        <ecNumber evidence="4">2.1.1.176</ecNumber>
    </recommendedName>
    <alternativeName>
        <fullName evidence="11">16S rRNA m5C967 methyltransferase</fullName>
    </alternativeName>
    <alternativeName>
        <fullName evidence="12">rRNA (cytosine-C(5)-)-methyltransferase RsmB</fullName>
    </alternativeName>
</protein>
<evidence type="ECO:0000256" key="9">
    <source>
        <dbReference type="ARBA" id="ARBA00022691"/>
    </source>
</evidence>
<dbReference type="Pfam" id="PF22458">
    <property type="entry name" value="RsmF-B_ferredox"/>
    <property type="match status" value="1"/>
</dbReference>
<proteinExistence type="inferred from homology"/>
<dbReference type="Pfam" id="PF01029">
    <property type="entry name" value="NusB"/>
    <property type="match status" value="1"/>
</dbReference>
<feature type="domain" description="SAM-dependent MTase RsmB/NOP-type" evidence="15">
    <location>
        <begin position="163"/>
        <end position="435"/>
    </location>
</feature>
<evidence type="ECO:0000256" key="11">
    <source>
        <dbReference type="ARBA" id="ARBA00030399"/>
    </source>
</evidence>
<dbReference type="InterPro" id="IPR054728">
    <property type="entry name" value="RsmB-like_ferredoxin"/>
</dbReference>
<keyword evidence="17" id="KW-1185">Reference proteome</keyword>
<keyword evidence="7 14" id="KW-0489">Methyltransferase</keyword>
<evidence type="ECO:0000256" key="8">
    <source>
        <dbReference type="ARBA" id="ARBA00022679"/>
    </source>
</evidence>
<evidence type="ECO:0000256" key="6">
    <source>
        <dbReference type="ARBA" id="ARBA00022552"/>
    </source>
</evidence>
<evidence type="ECO:0000256" key="12">
    <source>
        <dbReference type="ARBA" id="ARBA00031088"/>
    </source>
</evidence>
<sequence length="441" mass="47364">MSAPGSALRATAARVLGTVLGEGRSLKAVLARALPEVPDSRDRALLEAICFDALRHRRRYEFALSQWLARPLAQRDQAVHWLLLAGLAQVKGLGLAPHAAVSATAEAARDLGRTGLVGLVNALLRRASREPLPESDDPAVRCSHPDWLVQRLRQDWPDQADAILAANNQSAPLWLRANPRQGSAGALAAALQEAGLPADCPDTVPGAVRLETPVPVDRLPGWDRGAMGVQDGAAQLAVLALDPRPGERLLDACAAPGGKAAQLAEHLGEGELLCLDVDARRLDKVRDLLRRLRLEAPNVQVRVADAARPDEWWDGQPFDAILVDAPCSATGIIRRQPDIKWHRREADIAALAATQAQLLDALWPLLAPGGRLVYATCSVLREENEAQVAAFLARHADARAADLPARFGHASGAGRQRLPGEDGMDGFFYARLEKSSQVKTA</sequence>
<evidence type="ECO:0000313" key="16">
    <source>
        <dbReference type="EMBL" id="GGA79341.1"/>
    </source>
</evidence>
<dbReference type="GO" id="GO:0032259">
    <property type="term" value="P:methylation"/>
    <property type="evidence" value="ECO:0007669"/>
    <property type="project" value="UniProtKB-KW"/>
</dbReference>
<feature type="binding site" evidence="14">
    <location>
        <begin position="253"/>
        <end position="259"/>
    </location>
    <ligand>
        <name>S-adenosyl-L-methionine</name>
        <dbReference type="ChEBI" id="CHEBI:59789"/>
    </ligand>
</feature>
<keyword evidence="9 14" id="KW-0949">S-adenosyl-L-methionine</keyword>
<dbReference type="PROSITE" id="PS01153">
    <property type="entry name" value="NOL1_NOP2_SUN"/>
    <property type="match status" value="1"/>
</dbReference>
<feature type="active site" description="Nucleophile" evidence="14">
    <location>
        <position position="377"/>
    </location>
</feature>
<comment type="similarity">
    <text evidence="3 14">Belongs to the class I-like SAM-binding methyltransferase superfamily. RsmB/NOP family.</text>
</comment>
<dbReference type="Gene3D" id="3.40.50.150">
    <property type="entry name" value="Vaccinia Virus protein VP39"/>
    <property type="match status" value="1"/>
</dbReference>
<evidence type="ECO:0000256" key="10">
    <source>
        <dbReference type="ARBA" id="ARBA00022884"/>
    </source>
</evidence>
<keyword evidence="8 14" id="KW-0808">Transferase</keyword>
<dbReference type="EMBL" id="BMKC01000002">
    <property type="protein sequence ID" value="GGA79341.1"/>
    <property type="molecule type" value="Genomic_DNA"/>
</dbReference>
<dbReference type="PANTHER" id="PTHR22807">
    <property type="entry name" value="NOP2 YEAST -RELATED NOL1/NOP2/FMU SUN DOMAIN-CONTAINING"/>
    <property type="match status" value="1"/>
</dbReference>
<keyword evidence="10 14" id="KW-0694">RNA-binding</keyword>
<evidence type="ECO:0000256" key="1">
    <source>
        <dbReference type="ARBA" id="ARBA00002724"/>
    </source>
</evidence>
<dbReference type="InterPro" id="IPR029063">
    <property type="entry name" value="SAM-dependent_MTases_sf"/>
</dbReference>
<dbReference type="EC" id="2.1.1.176" evidence="4"/>
<evidence type="ECO:0000256" key="14">
    <source>
        <dbReference type="PROSITE-ProRule" id="PRU01023"/>
    </source>
</evidence>
<organism evidence="16 17">
    <name type="scientific">Arenimonas soli</name>
    <dbReference type="NCBI Taxonomy" id="2269504"/>
    <lineage>
        <taxon>Bacteria</taxon>
        <taxon>Pseudomonadati</taxon>
        <taxon>Pseudomonadota</taxon>
        <taxon>Gammaproteobacteria</taxon>
        <taxon>Lysobacterales</taxon>
        <taxon>Lysobacteraceae</taxon>
        <taxon>Arenimonas</taxon>
    </lineage>
</organism>
<dbReference type="NCBIfam" id="NF008149">
    <property type="entry name" value="PRK10901.1"/>
    <property type="match status" value="1"/>
</dbReference>
<evidence type="ECO:0000256" key="5">
    <source>
        <dbReference type="ARBA" id="ARBA00022490"/>
    </source>
</evidence>
<dbReference type="SUPFAM" id="SSF53335">
    <property type="entry name" value="S-adenosyl-L-methionine-dependent methyltransferases"/>
    <property type="match status" value="1"/>
</dbReference>
<dbReference type="InterPro" id="IPR004573">
    <property type="entry name" value="rRNA_ssu_MeTfrase_B"/>
</dbReference>
<dbReference type="PANTHER" id="PTHR22807:SF61">
    <property type="entry name" value="NOL1_NOP2_SUN FAMILY PROTEIN _ ANTITERMINATION NUSB DOMAIN-CONTAINING PROTEIN"/>
    <property type="match status" value="1"/>
</dbReference>
<evidence type="ECO:0000313" key="17">
    <source>
        <dbReference type="Proteomes" id="UP000623419"/>
    </source>
</evidence>
<dbReference type="Gene3D" id="1.10.287.730">
    <property type="entry name" value="Helix hairpin bin"/>
    <property type="match status" value="1"/>
</dbReference>
<dbReference type="SUPFAM" id="SSF48013">
    <property type="entry name" value="NusB-like"/>
    <property type="match status" value="1"/>
</dbReference>
<comment type="caution">
    <text evidence="16">The sequence shown here is derived from an EMBL/GenBank/DDBJ whole genome shotgun (WGS) entry which is preliminary data.</text>
</comment>
<dbReference type="InterPro" id="IPR023267">
    <property type="entry name" value="RCMT"/>
</dbReference>
<comment type="function">
    <text evidence="1">Specifically methylates the cytosine at position 967 (m5C967) of 16S rRNA.</text>
</comment>
<gene>
    <name evidence="16" type="primary">rsmB</name>
    <name evidence="16" type="ORF">GCM10011521_16990</name>
</gene>
<dbReference type="Pfam" id="PF01189">
    <property type="entry name" value="Methyltr_RsmB-F"/>
    <property type="match status" value="1"/>
</dbReference>
<evidence type="ECO:0000256" key="2">
    <source>
        <dbReference type="ARBA" id="ARBA00004496"/>
    </source>
</evidence>
<evidence type="ECO:0000256" key="4">
    <source>
        <dbReference type="ARBA" id="ARBA00012140"/>
    </source>
</evidence>
<keyword evidence="6" id="KW-0698">rRNA processing</keyword>
<dbReference type="NCBIfam" id="TIGR00563">
    <property type="entry name" value="rsmB"/>
    <property type="match status" value="1"/>
</dbReference>
<evidence type="ECO:0000256" key="3">
    <source>
        <dbReference type="ARBA" id="ARBA00007494"/>
    </source>
</evidence>
<feature type="binding site" evidence="14">
    <location>
        <position position="305"/>
    </location>
    <ligand>
        <name>S-adenosyl-L-methionine</name>
        <dbReference type="ChEBI" id="CHEBI:59789"/>
    </ligand>
</feature>
<dbReference type="InterPro" id="IPR018314">
    <property type="entry name" value="RsmB/NOL1/NOP2-like_CS"/>
</dbReference>
<evidence type="ECO:0000259" key="15">
    <source>
        <dbReference type="PROSITE" id="PS51686"/>
    </source>
</evidence>
<dbReference type="RefSeq" id="WP_188663206.1">
    <property type="nucleotide sequence ID" value="NZ_BMKC01000002.1"/>
</dbReference>
<dbReference type="InterPro" id="IPR049560">
    <property type="entry name" value="MeTrfase_RsmB-F_NOP2_cat"/>
</dbReference>
<dbReference type="GO" id="GO:0008168">
    <property type="term" value="F:methyltransferase activity"/>
    <property type="evidence" value="ECO:0007669"/>
    <property type="project" value="UniProtKB-KW"/>
</dbReference>
<accession>A0ABQ1HJQ5</accession>
<dbReference type="Gene3D" id="3.30.70.1170">
    <property type="entry name" value="Sun protein, domain 3"/>
    <property type="match status" value="1"/>
</dbReference>
<comment type="subcellular location">
    <subcellularLocation>
        <location evidence="2">Cytoplasm</location>
    </subcellularLocation>
</comment>
<comment type="catalytic activity">
    <reaction evidence="13">
        <text>cytidine(967) in 16S rRNA + S-adenosyl-L-methionine = 5-methylcytidine(967) in 16S rRNA + S-adenosyl-L-homocysteine + H(+)</text>
        <dbReference type="Rhea" id="RHEA:42748"/>
        <dbReference type="Rhea" id="RHEA-COMP:10219"/>
        <dbReference type="Rhea" id="RHEA-COMP:10220"/>
        <dbReference type="ChEBI" id="CHEBI:15378"/>
        <dbReference type="ChEBI" id="CHEBI:57856"/>
        <dbReference type="ChEBI" id="CHEBI:59789"/>
        <dbReference type="ChEBI" id="CHEBI:74483"/>
        <dbReference type="ChEBI" id="CHEBI:82748"/>
        <dbReference type="EC" id="2.1.1.176"/>
    </reaction>
</comment>
<evidence type="ECO:0000256" key="13">
    <source>
        <dbReference type="ARBA" id="ARBA00047283"/>
    </source>
</evidence>
<dbReference type="InterPro" id="IPR001678">
    <property type="entry name" value="MeTrfase_RsmB-F_NOP2_dom"/>
</dbReference>
<dbReference type="PRINTS" id="PR02008">
    <property type="entry name" value="RCMTFAMILY"/>
</dbReference>
<dbReference type="Gene3D" id="1.10.940.10">
    <property type="entry name" value="NusB-like"/>
    <property type="match status" value="1"/>
</dbReference>
<dbReference type="InterPro" id="IPR035926">
    <property type="entry name" value="NusB-like_sf"/>
</dbReference>
<dbReference type="Proteomes" id="UP000623419">
    <property type="component" value="Unassembled WGS sequence"/>
</dbReference>
<evidence type="ECO:0000256" key="7">
    <source>
        <dbReference type="ARBA" id="ARBA00022603"/>
    </source>
</evidence>
<reference evidence="17" key="1">
    <citation type="journal article" date="2019" name="Int. J. Syst. Evol. Microbiol.">
        <title>The Global Catalogue of Microorganisms (GCM) 10K type strain sequencing project: providing services to taxonomists for standard genome sequencing and annotation.</title>
        <authorList>
            <consortium name="The Broad Institute Genomics Platform"/>
            <consortium name="The Broad Institute Genome Sequencing Center for Infectious Disease"/>
            <person name="Wu L."/>
            <person name="Ma J."/>
        </authorList>
    </citation>
    <scope>NUCLEOTIDE SEQUENCE [LARGE SCALE GENOMIC DNA]</scope>
    <source>
        <strain evidence="17">CGMCC 1.15905</strain>
    </source>
</reference>
<feature type="binding site" evidence="14">
    <location>
        <position position="276"/>
    </location>
    <ligand>
        <name>S-adenosyl-L-methionine</name>
        <dbReference type="ChEBI" id="CHEBI:59789"/>
    </ligand>
</feature>